<protein>
    <submittedName>
        <fullName evidence="8">Transducin beta-like protein 3</fullName>
    </submittedName>
</protein>
<evidence type="ECO:0000313" key="8">
    <source>
        <dbReference type="EMBL" id="EFA08719.1"/>
    </source>
</evidence>
<keyword evidence="4" id="KW-0539">Nucleus</keyword>
<dbReference type="OMA" id="PYVQRHF"/>
<feature type="repeat" description="WD" evidence="5">
    <location>
        <begin position="368"/>
        <end position="403"/>
    </location>
</feature>
<evidence type="ECO:0000259" key="7">
    <source>
        <dbReference type="Pfam" id="PF08625"/>
    </source>
</evidence>
<feature type="repeat" description="WD" evidence="5">
    <location>
        <begin position="181"/>
        <end position="222"/>
    </location>
</feature>
<evidence type="ECO:0000256" key="6">
    <source>
        <dbReference type="SAM" id="Coils"/>
    </source>
</evidence>
<dbReference type="OrthoDB" id="5414888at2759"/>
<keyword evidence="6" id="KW-0175">Coiled coil</keyword>
<dbReference type="eggNOG" id="KOG0319">
    <property type="taxonomic scope" value="Eukaryota"/>
</dbReference>
<reference evidence="8 9" key="1">
    <citation type="journal article" date="2008" name="Nature">
        <title>The genome of the model beetle and pest Tribolium castaneum.</title>
        <authorList>
            <consortium name="Tribolium Genome Sequencing Consortium"/>
            <person name="Richards S."/>
            <person name="Gibbs R.A."/>
            <person name="Weinstock G.M."/>
            <person name="Brown S.J."/>
            <person name="Denell R."/>
            <person name="Beeman R.W."/>
            <person name="Gibbs R."/>
            <person name="Beeman R.W."/>
            <person name="Brown S.J."/>
            <person name="Bucher G."/>
            <person name="Friedrich M."/>
            <person name="Grimmelikhuijzen C.J."/>
            <person name="Klingler M."/>
            <person name="Lorenzen M."/>
            <person name="Richards S."/>
            <person name="Roth S."/>
            <person name="Schroder R."/>
            <person name="Tautz D."/>
            <person name="Zdobnov E.M."/>
            <person name="Muzny D."/>
            <person name="Gibbs R.A."/>
            <person name="Weinstock G.M."/>
            <person name="Attaway T."/>
            <person name="Bell S."/>
            <person name="Buhay C.J."/>
            <person name="Chandrabose M.N."/>
            <person name="Chavez D."/>
            <person name="Clerk-Blankenburg K.P."/>
            <person name="Cree A."/>
            <person name="Dao M."/>
            <person name="Davis C."/>
            <person name="Chacko J."/>
            <person name="Dinh H."/>
            <person name="Dugan-Rocha S."/>
            <person name="Fowler G."/>
            <person name="Garner T.T."/>
            <person name="Garnes J."/>
            <person name="Gnirke A."/>
            <person name="Hawes A."/>
            <person name="Hernandez J."/>
            <person name="Hines S."/>
            <person name="Holder M."/>
            <person name="Hume J."/>
            <person name="Jhangiani S.N."/>
            <person name="Joshi V."/>
            <person name="Khan Z.M."/>
            <person name="Jackson L."/>
            <person name="Kovar C."/>
            <person name="Kowis A."/>
            <person name="Lee S."/>
            <person name="Lewis L.R."/>
            <person name="Margolis J."/>
            <person name="Morgan M."/>
            <person name="Nazareth L.V."/>
            <person name="Nguyen N."/>
            <person name="Okwuonu G."/>
            <person name="Parker D."/>
            <person name="Richards S."/>
            <person name="Ruiz S.J."/>
            <person name="Santibanez J."/>
            <person name="Savard J."/>
            <person name="Scherer S.E."/>
            <person name="Schneider B."/>
            <person name="Sodergren E."/>
            <person name="Tautz D."/>
            <person name="Vattahil S."/>
            <person name="Villasana D."/>
            <person name="White C.S."/>
            <person name="Wright R."/>
            <person name="Park Y."/>
            <person name="Beeman R.W."/>
            <person name="Lord J."/>
            <person name="Oppert B."/>
            <person name="Lorenzen M."/>
            <person name="Brown S."/>
            <person name="Wang L."/>
            <person name="Savard J."/>
            <person name="Tautz D."/>
            <person name="Richards S."/>
            <person name="Weinstock G."/>
            <person name="Gibbs R.A."/>
            <person name="Liu Y."/>
            <person name="Worley K."/>
            <person name="Weinstock G."/>
            <person name="Elsik C.G."/>
            <person name="Reese J.T."/>
            <person name="Elhaik E."/>
            <person name="Landan G."/>
            <person name="Graur D."/>
            <person name="Arensburger P."/>
            <person name="Atkinson P."/>
            <person name="Beeman R.W."/>
            <person name="Beidler J."/>
            <person name="Brown S.J."/>
            <person name="Demuth J.P."/>
            <person name="Drury D.W."/>
            <person name="Du Y.Z."/>
            <person name="Fujiwara H."/>
            <person name="Lorenzen M."/>
            <person name="Maselli V."/>
            <person name="Osanai M."/>
            <person name="Park Y."/>
            <person name="Robertson H.M."/>
            <person name="Tu Z."/>
            <person name="Wang J.J."/>
            <person name="Wang S."/>
            <person name="Richards S."/>
            <person name="Song H."/>
            <person name="Zhang L."/>
            <person name="Sodergren E."/>
            <person name="Werner D."/>
            <person name="Stanke M."/>
            <person name="Morgenstern B."/>
            <person name="Solovyev V."/>
            <person name="Kosarev P."/>
            <person name="Brown G."/>
            <person name="Chen H.C."/>
            <person name="Ermolaeva O."/>
            <person name="Hlavina W."/>
            <person name="Kapustin Y."/>
            <person name="Kiryutin B."/>
            <person name="Kitts P."/>
            <person name="Maglott D."/>
            <person name="Pruitt K."/>
            <person name="Sapojnikov V."/>
            <person name="Souvorov A."/>
            <person name="Mackey A.J."/>
            <person name="Waterhouse R.M."/>
            <person name="Wyder S."/>
            <person name="Zdobnov E.M."/>
            <person name="Zdobnov E.M."/>
            <person name="Wyder S."/>
            <person name="Kriventseva E.V."/>
            <person name="Kadowaki T."/>
            <person name="Bork P."/>
            <person name="Aranda M."/>
            <person name="Bao R."/>
            <person name="Beermann A."/>
            <person name="Berns N."/>
            <person name="Bolognesi R."/>
            <person name="Bonneton F."/>
            <person name="Bopp D."/>
            <person name="Brown S.J."/>
            <person name="Bucher G."/>
            <person name="Butts T."/>
            <person name="Chaumot A."/>
            <person name="Denell R.E."/>
            <person name="Ferrier D.E."/>
            <person name="Friedrich M."/>
            <person name="Gordon C.M."/>
            <person name="Jindra M."/>
            <person name="Klingler M."/>
            <person name="Lan Q."/>
            <person name="Lattorff H.M."/>
            <person name="Laudet V."/>
            <person name="von Levetsow C."/>
            <person name="Liu Z."/>
            <person name="Lutz R."/>
            <person name="Lynch J.A."/>
            <person name="da Fonseca R.N."/>
            <person name="Posnien N."/>
            <person name="Reuter R."/>
            <person name="Roth S."/>
            <person name="Savard J."/>
            <person name="Schinko J.B."/>
            <person name="Schmitt C."/>
            <person name="Schoppmeier M."/>
            <person name="Schroder R."/>
            <person name="Shippy T.D."/>
            <person name="Simonnet F."/>
            <person name="Marques-Souza H."/>
            <person name="Tautz D."/>
            <person name="Tomoyasu Y."/>
            <person name="Trauner J."/>
            <person name="Van der Zee M."/>
            <person name="Vervoort M."/>
            <person name="Wittkopp N."/>
            <person name="Wimmer E.A."/>
            <person name="Yang X."/>
            <person name="Jones A.K."/>
            <person name="Sattelle D.B."/>
            <person name="Ebert P.R."/>
            <person name="Nelson D."/>
            <person name="Scott J.G."/>
            <person name="Beeman R.W."/>
            <person name="Muthukrishnan S."/>
            <person name="Kramer K.J."/>
            <person name="Arakane Y."/>
            <person name="Beeman R.W."/>
            <person name="Zhu Q."/>
            <person name="Hogenkamp D."/>
            <person name="Dixit R."/>
            <person name="Oppert B."/>
            <person name="Jiang H."/>
            <person name="Zou Z."/>
            <person name="Marshall J."/>
            <person name="Elpidina E."/>
            <person name="Vinokurov K."/>
            <person name="Oppert C."/>
            <person name="Zou Z."/>
            <person name="Evans J."/>
            <person name="Lu Z."/>
            <person name="Zhao P."/>
            <person name="Sumathipala N."/>
            <person name="Altincicek B."/>
            <person name="Vilcinskas A."/>
            <person name="Williams M."/>
            <person name="Hultmark D."/>
            <person name="Hetru C."/>
            <person name="Jiang H."/>
            <person name="Grimmelikhuijzen C.J."/>
            <person name="Hauser F."/>
            <person name="Cazzamali G."/>
            <person name="Williamson M."/>
            <person name="Park Y."/>
            <person name="Li B."/>
            <person name="Tanaka Y."/>
            <person name="Predel R."/>
            <person name="Neupert S."/>
            <person name="Schachtner J."/>
            <person name="Verleyen P."/>
            <person name="Raible F."/>
            <person name="Bork P."/>
            <person name="Friedrich M."/>
            <person name="Walden K.K."/>
            <person name="Robertson H.M."/>
            <person name="Angeli S."/>
            <person name="Foret S."/>
            <person name="Bucher G."/>
            <person name="Schuetz S."/>
            <person name="Maleszka R."/>
            <person name="Wimmer E.A."/>
            <person name="Beeman R.W."/>
            <person name="Lorenzen M."/>
            <person name="Tomoyasu Y."/>
            <person name="Miller S.C."/>
            <person name="Grossmann D."/>
            <person name="Bucher G."/>
        </authorList>
    </citation>
    <scope>NUCLEOTIDE SEQUENCE [LARGE SCALE GENOMIC DNA]</scope>
    <source>
        <strain evidence="8 9">Georgia GA2</strain>
    </source>
</reference>
<dbReference type="PhylomeDB" id="D6WWJ2"/>
<dbReference type="HOGENOM" id="CLU_009276_1_0_1"/>
<reference evidence="8 9" key="2">
    <citation type="journal article" date="2010" name="Nucleic Acids Res.">
        <title>BeetleBase in 2010: revisions to provide comprehensive genomic information for Tribolium castaneum.</title>
        <authorList>
            <person name="Kim H.S."/>
            <person name="Murphy T."/>
            <person name="Xia J."/>
            <person name="Caragea D."/>
            <person name="Park Y."/>
            <person name="Beeman R.W."/>
            <person name="Lorenzen M.D."/>
            <person name="Butcher S."/>
            <person name="Manak J.R."/>
            <person name="Brown S.J."/>
        </authorList>
    </citation>
    <scope>GENOME REANNOTATION</scope>
    <source>
        <strain evidence="8 9">Georgia GA2</strain>
    </source>
</reference>
<accession>D6WWJ2</accession>
<dbReference type="GO" id="GO:0034511">
    <property type="term" value="F:U3 snoRNA binding"/>
    <property type="evidence" value="ECO:0000318"/>
    <property type="project" value="GO_Central"/>
</dbReference>
<proteinExistence type="predicted"/>
<dbReference type="SMART" id="SM00320">
    <property type="entry name" value="WD40"/>
    <property type="match status" value="12"/>
</dbReference>
<dbReference type="KEGG" id="tca:103313955"/>
<dbReference type="PRINTS" id="PR00320">
    <property type="entry name" value="GPROTEINBRPT"/>
</dbReference>
<dbReference type="Proteomes" id="UP000007266">
    <property type="component" value="Linkage group 8"/>
</dbReference>
<dbReference type="InterPro" id="IPR019775">
    <property type="entry name" value="WD40_repeat_CS"/>
</dbReference>
<dbReference type="InParanoid" id="D6WWJ2"/>
<keyword evidence="9" id="KW-1185">Reference proteome</keyword>
<feature type="repeat" description="WD" evidence="5">
    <location>
        <begin position="545"/>
        <end position="586"/>
    </location>
</feature>
<dbReference type="SUPFAM" id="SSF50978">
    <property type="entry name" value="WD40 repeat-like"/>
    <property type="match status" value="2"/>
</dbReference>
<feature type="domain" description="U3 small nucleolar RNA-associated protein 13 C-terminal" evidence="7">
    <location>
        <begin position="640"/>
        <end position="772"/>
    </location>
</feature>
<dbReference type="PROSITE" id="PS50082">
    <property type="entry name" value="WD_REPEATS_2"/>
    <property type="match status" value="8"/>
</dbReference>
<keyword evidence="3" id="KW-0677">Repeat</keyword>
<dbReference type="PANTHER" id="PTHR19854:SF15">
    <property type="entry name" value="TRANSDUCIN BETA-LIKE PROTEIN 3"/>
    <property type="match status" value="1"/>
</dbReference>
<feature type="repeat" description="WD" evidence="5">
    <location>
        <begin position="416"/>
        <end position="454"/>
    </location>
</feature>
<feature type="coiled-coil region" evidence="6">
    <location>
        <begin position="620"/>
        <end position="650"/>
    </location>
</feature>
<feature type="repeat" description="WD" evidence="5">
    <location>
        <begin position="247"/>
        <end position="275"/>
    </location>
</feature>
<dbReference type="Pfam" id="PF00400">
    <property type="entry name" value="WD40"/>
    <property type="match status" value="9"/>
</dbReference>
<sequence length="779" mass="85719">MTTNVKLKEAFEVESKHGAFYTGGNIEWHQDTIYCQTPSAVTLLKIQDGVVCQTIGEENGEDCDTVQTFTTDGERIISSHKSGLLKLWNGQGQLVKMWKYIHKGPIAKLTLKDNLLASGGSDGSVRIWDLDHQTCTLHLKGCQGVVNIVEFHPIESVIFGSGDDGRILSWGLSKGEALIGYNAHFSKVTSLVFANDAKHFVTSGRDKVIILWKFNQIKALRTIPLYEAVEVIVKLPEKFKLPDFKSDPDCVYVASGGENGLVRVWDVTNSKEIYKQQNSLVSKAQDGGLAITKLLLGDEDKTLAVITADHNIILHILKSFVCLKQFIGFSDEILDICFVGKSDSHLAVATNSCDIKLYDNSDMNCQLLKGHSDIVLTLATSRANPNLMLSGGKDNKICLWSLDGAIMSCVGTGLRHTGSVGSVTFSNINDFMVSVSQDTCLKVWEVPKKPTSGTILNCTKTEIAHQKDINCVSVSPNDKIIATASQDKTAKLWTDSLTFVGTLKGHKRGVWSVKFSPVDQVVVTSSADCMIKLWSVADLNCLKTLEGHDSSVLKAEFLSNGMQILSAGADGLLKLFSVKSSECVGTFEQHEGRIWAMAVRKDESGVVTGGSDSLLIKWKDVTEERKLQRLKEEEEEALQQQKLANYLQNDELLKALKLALKLDRPLQVLKIVQGIIRKGETTGLADAVKGLKNEQKEALLKCATTWNTNSRNCQSAQLVLNILLGELQSGDFKPVGLGGTVEGALPYTERHFKRLTQLLQDLHFVTYTINCMQPHIKNM</sequence>
<dbReference type="GO" id="GO:0000472">
    <property type="term" value="P:endonucleolytic cleavage to generate mature 5'-end of SSU-rRNA from (SSU-rRNA, 5.8S rRNA, LSU-rRNA)"/>
    <property type="evidence" value="ECO:0000318"/>
    <property type="project" value="GO_Central"/>
</dbReference>
<dbReference type="InterPro" id="IPR013934">
    <property type="entry name" value="Utp13_C"/>
</dbReference>
<dbReference type="CDD" id="cd00200">
    <property type="entry name" value="WD40"/>
    <property type="match status" value="2"/>
</dbReference>
<evidence type="ECO:0000256" key="4">
    <source>
        <dbReference type="ARBA" id="ARBA00023242"/>
    </source>
</evidence>
<dbReference type="STRING" id="7070.D6WWJ2"/>
<evidence type="ECO:0000256" key="2">
    <source>
        <dbReference type="ARBA" id="ARBA00022574"/>
    </source>
</evidence>
<dbReference type="InterPro" id="IPR001680">
    <property type="entry name" value="WD40_rpt"/>
</dbReference>
<feature type="repeat" description="WD" evidence="5">
    <location>
        <begin position="102"/>
        <end position="138"/>
    </location>
</feature>
<comment type="subcellular location">
    <subcellularLocation>
        <location evidence="1">Nucleus</location>
        <location evidence="1">Nucleolus</location>
    </subcellularLocation>
</comment>
<dbReference type="Gene3D" id="2.130.10.10">
    <property type="entry name" value="YVTN repeat-like/Quinoprotein amine dehydrogenase"/>
    <property type="match status" value="4"/>
</dbReference>
<keyword evidence="2 5" id="KW-0853">WD repeat</keyword>
<dbReference type="InterPro" id="IPR036322">
    <property type="entry name" value="WD40_repeat_dom_sf"/>
</dbReference>
<dbReference type="InterPro" id="IPR015943">
    <property type="entry name" value="WD40/YVTN_repeat-like_dom_sf"/>
</dbReference>
<dbReference type="Pfam" id="PF08625">
    <property type="entry name" value="Utp13"/>
    <property type="match status" value="1"/>
</dbReference>
<evidence type="ECO:0000313" key="9">
    <source>
        <dbReference type="Proteomes" id="UP000007266"/>
    </source>
</evidence>
<evidence type="ECO:0000256" key="1">
    <source>
        <dbReference type="ARBA" id="ARBA00004604"/>
    </source>
</evidence>
<dbReference type="GO" id="GO:0030686">
    <property type="term" value="C:90S preribosome"/>
    <property type="evidence" value="ECO:0000318"/>
    <property type="project" value="GO_Central"/>
</dbReference>
<dbReference type="GO" id="GO:0000480">
    <property type="term" value="P:endonucleolytic cleavage in 5'-ETS of tricistronic rRNA transcript (SSU-rRNA, 5.8S rRNA, LSU-rRNA)"/>
    <property type="evidence" value="ECO:0000318"/>
    <property type="project" value="GO_Central"/>
</dbReference>
<dbReference type="PROSITE" id="PS50294">
    <property type="entry name" value="WD_REPEATS_REGION"/>
    <property type="match status" value="5"/>
</dbReference>
<dbReference type="GO" id="GO:0005730">
    <property type="term" value="C:nucleolus"/>
    <property type="evidence" value="ECO:0000318"/>
    <property type="project" value="GO_Central"/>
</dbReference>
<dbReference type="AlphaFoldDB" id="D6WWJ2"/>
<organism evidence="8 9">
    <name type="scientific">Tribolium castaneum</name>
    <name type="common">Red flour beetle</name>
    <dbReference type="NCBI Taxonomy" id="7070"/>
    <lineage>
        <taxon>Eukaryota</taxon>
        <taxon>Metazoa</taxon>
        <taxon>Ecdysozoa</taxon>
        <taxon>Arthropoda</taxon>
        <taxon>Hexapoda</taxon>
        <taxon>Insecta</taxon>
        <taxon>Pterygota</taxon>
        <taxon>Neoptera</taxon>
        <taxon>Endopterygota</taxon>
        <taxon>Coleoptera</taxon>
        <taxon>Polyphaga</taxon>
        <taxon>Cucujiformia</taxon>
        <taxon>Tenebrionidae</taxon>
        <taxon>Tenebrionidae incertae sedis</taxon>
        <taxon>Tribolium</taxon>
    </lineage>
</organism>
<evidence type="ECO:0000256" key="5">
    <source>
        <dbReference type="PROSITE-ProRule" id="PRU00221"/>
    </source>
</evidence>
<feature type="repeat" description="WD" evidence="5">
    <location>
        <begin position="462"/>
        <end position="493"/>
    </location>
</feature>
<dbReference type="FunFam" id="2.130.10.10:FF:001886">
    <property type="entry name" value="Transducin beta protein 3"/>
    <property type="match status" value="1"/>
</dbReference>
<name>D6WWJ2_TRICA</name>
<dbReference type="EMBL" id="KQ971361">
    <property type="protein sequence ID" value="EFA08719.1"/>
    <property type="molecule type" value="Genomic_DNA"/>
</dbReference>
<evidence type="ECO:0000256" key="3">
    <source>
        <dbReference type="ARBA" id="ARBA00022737"/>
    </source>
</evidence>
<dbReference type="PROSITE" id="PS00678">
    <property type="entry name" value="WD_REPEATS_1"/>
    <property type="match status" value="2"/>
</dbReference>
<dbReference type="InterPro" id="IPR020472">
    <property type="entry name" value="WD40_PAC1"/>
</dbReference>
<dbReference type="GO" id="GO:0032040">
    <property type="term" value="C:small-subunit processome"/>
    <property type="evidence" value="ECO:0007669"/>
    <property type="project" value="InterPro"/>
</dbReference>
<dbReference type="PANTHER" id="PTHR19854">
    <property type="entry name" value="TRANSDUCIN BETA-LIKE 3"/>
    <property type="match status" value="1"/>
</dbReference>
<gene>
    <name evidence="8" type="primary">AUGUSTUS-3.0.2_06390</name>
    <name evidence="8" type="ORF">TcasGA2_TC006390</name>
</gene>
<feature type="repeat" description="WD" evidence="5">
    <location>
        <begin position="503"/>
        <end position="544"/>
    </location>
</feature>
<dbReference type="FunCoup" id="D6WWJ2">
    <property type="interactions" value="1631"/>
</dbReference>